<evidence type="ECO:0000313" key="1">
    <source>
        <dbReference type="EMBL" id="SJL16947.1"/>
    </source>
</evidence>
<dbReference type="OrthoDB" id="5418601at2759"/>
<sequence>MAGSPYVVPAVGASGIYMQIGWCHTRPQSRNRGGYHMRGWMKGIVSTCGHPSTDVNGPYRCRKTPTLIFDLIRIEMLNLGAEYAWLDVLCLRQEGGLREDLRVQEWKLDVPTIGWVYMHEKPVVCYFCGLGRPLRLKPGYFEDDRCWFRLLEISREAARRV</sequence>
<dbReference type="EMBL" id="FUEG01000039">
    <property type="protein sequence ID" value="SJL16947.1"/>
    <property type="molecule type" value="Genomic_DNA"/>
</dbReference>
<proteinExistence type="predicted"/>
<dbReference type="AlphaFoldDB" id="A0A284S7G2"/>
<evidence type="ECO:0008006" key="3">
    <source>
        <dbReference type="Google" id="ProtNLM"/>
    </source>
</evidence>
<dbReference type="Proteomes" id="UP000219338">
    <property type="component" value="Unassembled WGS sequence"/>
</dbReference>
<gene>
    <name evidence="1" type="ORF">ARMOST_20483</name>
</gene>
<keyword evidence="2" id="KW-1185">Reference proteome</keyword>
<evidence type="ECO:0000313" key="2">
    <source>
        <dbReference type="Proteomes" id="UP000219338"/>
    </source>
</evidence>
<protein>
    <recommendedName>
        <fullName evidence="3">Heterokaryon incompatibility domain-containing protein</fullName>
    </recommendedName>
</protein>
<organism evidence="1 2">
    <name type="scientific">Armillaria ostoyae</name>
    <name type="common">Armillaria root rot fungus</name>
    <dbReference type="NCBI Taxonomy" id="47428"/>
    <lineage>
        <taxon>Eukaryota</taxon>
        <taxon>Fungi</taxon>
        <taxon>Dikarya</taxon>
        <taxon>Basidiomycota</taxon>
        <taxon>Agaricomycotina</taxon>
        <taxon>Agaricomycetes</taxon>
        <taxon>Agaricomycetidae</taxon>
        <taxon>Agaricales</taxon>
        <taxon>Marasmiineae</taxon>
        <taxon>Physalacriaceae</taxon>
        <taxon>Armillaria</taxon>
    </lineage>
</organism>
<name>A0A284S7G2_ARMOS</name>
<reference evidence="2" key="1">
    <citation type="journal article" date="2017" name="Nat. Ecol. Evol.">
        <title>Genome expansion and lineage-specific genetic innovations in the forest pathogenic fungi Armillaria.</title>
        <authorList>
            <person name="Sipos G."/>
            <person name="Prasanna A.N."/>
            <person name="Walter M.C."/>
            <person name="O'Connor E."/>
            <person name="Balint B."/>
            <person name="Krizsan K."/>
            <person name="Kiss B."/>
            <person name="Hess J."/>
            <person name="Varga T."/>
            <person name="Slot J."/>
            <person name="Riley R."/>
            <person name="Boka B."/>
            <person name="Rigling D."/>
            <person name="Barry K."/>
            <person name="Lee J."/>
            <person name="Mihaltcheva S."/>
            <person name="LaButti K."/>
            <person name="Lipzen A."/>
            <person name="Waldron R."/>
            <person name="Moloney N.M."/>
            <person name="Sperisen C."/>
            <person name="Kredics L."/>
            <person name="Vagvoelgyi C."/>
            <person name="Patrignani A."/>
            <person name="Fitzpatrick D."/>
            <person name="Nagy I."/>
            <person name="Doyle S."/>
            <person name="Anderson J.B."/>
            <person name="Grigoriev I.V."/>
            <person name="Gueldener U."/>
            <person name="Muensterkoetter M."/>
            <person name="Nagy L.G."/>
        </authorList>
    </citation>
    <scope>NUCLEOTIDE SEQUENCE [LARGE SCALE GENOMIC DNA]</scope>
    <source>
        <strain evidence="2">C18/9</strain>
    </source>
</reference>
<accession>A0A284S7G2</accession>